<keyword evidence="1" id="KW-0732">Signal</keyword>
<dbReference type="InterPro" id="IPR028994">
    <property type="entry name" value="Integrin_alpha_N"/>
</dbReference>
<dbReference type="EMBL" id="UOEU01000645">
    <property type="protein sequence ID" value="VAW36958.1"/>
    <property type="molecule type" value="Genomic_DNA"/>
</dbReference>
<evidence type="ECO:0000313" key="2">
    <source>
        <dbReference type="EMBL" id="VAW36958.1"/>
    </source>
</evidence>
<reference evidence="2" key="1">
    <citation type="submission" date="2018-06" db="EMBL/GenBank/DDBJ databases">
        <authorList>
            <person name="Zhirakovskaya E."/>
        </authorList>
    </citation>
    <scope>NUCLEOTIDE SEQUENCE</scope>
</reference>
<dbReference type="AlphaFoldDB" id="A0A3B0V0J1"/>
<accession>A0A3B0V0J1</accession>
<dbReference type="Pfam" id="PF13517">
    <property type="entry name" value="FG-GAP_3"/>
    <property type="match status" value="1"/>
</dbReference>
<name>A0A3B0V0J1_9ZZZZ</name>
<sequence>MLVSCQTSDLDTSATTTTAVFTPSLETVTETAVSPNQVPTDAPTILATPLALPTAIPTQTAVPTETTTAVSTPSFSLAQRNPTLVEIEEFLSMTSVLFFYPDRELTLLSFDEYFMGRNLSEFTEFFYKDVNGDGEDDLIVADMFPFVWSSGFVIVMLWVGDQYGTPLGIVDIAKYSPGLRVSFEDWTNDNIPEVIFDFRSDTGGTGFIETTWTRYIIHCKLSCEVVWWGVTGQLSSYSTVGLITTNKSYNDNVNGLHLEWKHF</sequence>
<organism evidence="2">
    <name type="scientific">hydrothermal vent metagenome</name>
    <dbReference type="NCBI Taxonomy" id="652676"/>
    <lineage>
        <taxon>unclassified sequences</taxon>
        <taxon>metagenomes</taxon>
        <taxon>ecological metagenomes</taxon>
    </lineage>
</organism>
<proteinExistence type="predicted"/>
<dbReference type="SUPFAM" id="SSF69318">
    <property type="entry name" value="Integrin alpha N-terminal domain"/>
    <property type="match status" value="1"/>
</dbReference>
<protein>
    <submittedName>
        <fullName evidence="2">Uncharacterized protein</fullName>
    </submittedName>
</protein>
<evidence type="ECO:0000256" key="1">
    <source>
        <dbReference type="ARBA" id="ARBA00022729"/>
    </source>
</evidence>
<gene>
    <name evidence="2" type="ORF">MNBD_CHLOROFLEXI01-3008</name>
</gene>
<dbReference type="InterPro" id="IPR013517">
    <property type="entry name" value="FG-GAP"/>
</dbReference>